<dbReference type="PANTHER" id="PTHR47718:SF17">
    <property type="entry name" value="PROTEIN FAR1-RELATED SEQUENCE 5-LIKE"/>
    <property type="match status" value="1"/>
</dbReference>
<dbReference type="Proteomes" id="UP000324897">
    <property type="component" value="Chromosome 6"/>
</dbReference>
<dbReference type="Pfam" id="PF04434">
    <property type="entry name" value="SWIM"/>
    <property type="match status" value="1"/>
</dbReference>
<accession>A0A5J9WSR6</accession>
<dbReference type="OrthoDB" id="751756at2759"/>
<evidence type="ECO:0000256" key="3">
    <source>
        <dbReference type="ARBA" id="ARBA00022833"/>
    </source>
</evidence>
<evidence type="ECO:0000256" key="1">
    <source>
        <dbReference type="ARBA" id="ARBA00022723"/>
    </source>
</evidence>
<dbReference type="PANTHER" id="PTHR47718">
    <property type="entry name" value="OS01G0519700 PROTEIN"/>
    <property type="match status" value="1"/>
</dbReference>
<dbReference type="InterPro" id="IPR004330">
    <property type="entry name" value="FAR1_DNA_bnd_dom"/>
</dbReference>
<comment type="caution">
    <text evidence="7">The sequence shown here is derived from an EMBL/GenBank/DDBJ whole genome shotgun (WGS) entry which is preliminary data.</text>
</comment>
<dbReference type="Pfam" id="PF10551">
    <property type="entry name" value="MULE"/>
    <property type="match status" value="1"/>
</dbReference>
<feature type="region of interest" description="Disordered" evidence="5">
    <location>
        <begin position="41"/>
        <end position="81"/>
    </location>
</feature>
<keyword evidence="8" id="KW-1185">Reference proteome</keyword>
<keyword evidence="1" id="KW-0479">Metal-binding</keyword>
<evidence type="ECO:0000256" key="2">
    <source>
        <dbReference type="ARBA" id="ARBA00022771"/>
    </source>
</evidence>
<dbReference type="InterPro" id="IPR018289">
    <property type="entry name" value="MULE_transposase_dom"/>
</dbReference>
<dbReference type="Pfam" id="PF03101">
    <property type="entry name" value="FAR1"/>
    <property type="match status" value="1"/>
</dbReference>
<reference evidence="7 8" key="1">
    <citation type="journal article" date="2019" name="Sci. Rep.">
        <title>A high-quality genome of Eragrostis curvula grass provides insights into Poaceae evolution and supports new strategies to enhance forage quality.</title>
        <authorList>
            <person name="Carballo J."/>
            <person name="Santos B.A.C.M."/>
            <person name="Zappacosta D."/>
            <person name="Garbus I."/>
            <person name="Selva J.P."/>
            <person name="Gallo C.A."/>
            <person name="Diaz A."/>
            <person name="Albertini E."/>
            <person name="Caccamo M."/>
            <person name="Echenique V."/>
        </authorList>
    </citation>
    <scope>NUCLEOTIDE SEQUENCE [LARGE SCALE GENOMIC DNA]</scope>
    <source>
        <strain evidence="8">cv. Victoria</strain>
        <tissue evidence="7">Leaf</tissue>
    </source>
</reference>
<evidence type="ECO:0000256" key="5">
    <source>
        <dbReference type="SAM" id="MobiDB-lite"/>
    </source>
</evidence>
<dbReference type="InterPro" id="IPR006564">
    <property type="entry name" value="Znf_PMZ"/>
</dbReference>
<dbReference type="GO" id="GO:0008270">
    <property type="term" value="F:zinc ion binding"/>
    <property type="evidence" value="ECO:0007669"/>
    <property type="project" value="UniProtKB-KW"/>
</dbReference>
<feature type="compositionally biased region" description="Basic and acidic residues" evidence="5">
    <location>
        <begin position="52"/>
        <end position="61"/>
    </location>
</feature>
<keyword evidence="3" id="KW-0862">Zinc</keyword>
<evidence type="ECO:0000256" key="4">
    <source>
        <dbReference type="PROSITE-ProRule" id="PRU00325"/>
    </source>
</evidence>
<dbReference type="AlphaFoldDB" id="A0A5J9WSR6"/>
<evidence type="ECO:0000313" key="7">
    <source>
        <dbReference type="EMBL" id="TVU50967.1"/>
    </source>
</evidence>
<evidence type="ECO:0000313" key="8">
    <source>
        <dbReference type="Proteomes" id="UP000324897"/>
    </source>
</evidence>
<dbReference type="PROSITE" id="PS50966">
    <property type="entry name" value="ZF_SWIM"/>
    <property type="match status" value="1"/>
</dbReference>
<feature type="region of interest" description="Disordered" evidence="5">
    <location>
        <begin position="703"/>
        <end position="731"/>
    </location>
</feature>
<organism evidence="7 8">
    <name type="scientific">Eragrostis curvula</name>
    <name type="common">weeping love grass</name>
    <dbReference type="NCBI Taxonomy" id="38414"/>
    <lineage>
        <taxon>Eukaryota</taxon>
        <taxon>Viridiplantae</taxon>
        <taxon>Streptophyta</taxon>
        <taxon>Embryophyta</taxon>
        <taxon>Tracheophyta</taxon>
        <taxon>Spermatophyta</taxon>
        <taxon>Magnoliopsida</taxon>
        <taxon>Liliopsida</taxon>
        <taxon>Poales</taxon>
        <taxon>Poaceae</taxon>
        <taxon>PACMAD clade</taxon>
        <taxon>Chloridoideae</taxon>
        <taxon>Eragrostideae</taxon>
        <taxon>Eragrostidinae</taxon>
        <taxon>Eragrostis</taxon>
    </lineage>
</organism>
<dbReference type="InterPro" id="IPR007527">
    <property type="entry name" value="Znf_SWIM"/>
</dbReference>
<name>A0A5J9WSR6_9POAL</name>
<gene>
    <name evidence="7" type="ORF">EJB05_02366</name>
</gene>
<evidence type="ECO:0000259" key="6">
    <source>
        <dbReference type="PROSITE" id="PS50966"/>
    </source>
</evidence>
<feature type="domain" description="SWIM-type" evidence="6">
    <location>
        <begin position="580"/>
        <end position="616"/>
    </location>
</feature>
<protein>
    <recommendedName>
        <fullName evidence="6">SWIM-type domain-containing protein</fullName>
    </recommendedName>
</protein>
<proteinExistence type="predicted"/>
<dbReference type="SMART" id="SM00575">
    <property type="entry name" value="ZnF_PMZ"/>
    <property type="match status" value="1"/>
</dbReference>
<sequence>MEGTSIAIEIDGEAICLANVRDNEQEAQENGEMPQIIYDAGGGEQVAFDTQEQGRGERGEDPAENEEEERENNSMIPSREELTEELRNKIAYSEEEAYRLYCDYGHRMGFSVRKGKQYYFTGTKTIRTKDYYCSKEGMKDDEQLTEANFNKPETRTNCKAMVRFRVDSEGQWRVIQIIPEHNHELVRPEEIHLLRSVRTLSVPKPGVLNAMVNAEIQAMHENLHVNEDGTECNSQLSIRSYTLLEPEDSEALVGYFKRRTNEQGMFYWDVEVDQEGRLSNLFWRDGRSRLDYDSFGDVVIFDTTHRTSKYNLICAPFIGVNHHWQNVMFGCAFLLDESPTSYEWLLKSFLESMGGRCPKTIFTDQNESISKAIEDVLPETRHCFFQWYIEKNLQSHLSTINASGTFHSMLSKCMKECESEAEFDEAWAVMHHEYNMQEHQWLSDLYQQRHKWCTALHKDAFDGGVESLDRSECSHNVLSSIGDESTSLATLVLEFDKLIGSWRENESLEDIQCNQTSLECTVKHSRILQHAAEVYTQKVYKSLETDYLDGCSAMSYQEVQCSETMFRFEFILQRSGPKVWVVFLDTSTMDLSCSCKKFETMGILCSHALTALGLKSIDRIPESYILKRWTKYVRKATYPYRVDEFAEHNRTESEFSYHNRAMWFIYDLLMKSKSHHHARKLVLDVLENGEKTLESACELKRLHMNPSGKEKDGSRVEKRKKKSAKLEKHSRNVKQVVLPQPADSVFVDPPNQDQYYAAEDIASNSSIGRPFFYQGYPATGISASQIQGHTNMQSVPQCASQLKTSHTLTWHLGFLSSVFKLPEHTHSLLQTYYGDRYFEVKQNDTIRNTQRMVQFNHRRNSVMEEISERCTIIDV</sequence>
<keyword evidence="2 4" id="KW-0863">Zinc-finger</keyword>
<dbReference type="EMBL" id="RWGY01000002">
    <property type="protein sequence ID" value="TVU50967.1"/>
    <property type="molecule type" value="Genomic_DNA"/>
</dbReference>
<dbReference type="Gramene" id="TVU50967">
    <property type="protein sequence ID" value="TVU50967"/>
    <property type="gene ID" value="EJB05_02366"/>
</dbReference>